<evidence type="ECO:0000313" key="2">
    <source>
        <dbReference type="EMBL" id="GEP10685.1"/>
    </source>
</evidence>
<keyword evidence="1" id="KW-0812">Transmembrane</keyword>
<dbReference type="Proteomes" id="UP000321750">
    <property type="component" value="Unassembled WGS sequence"/>
</dbReference>
<dbReference type="InterPro" id="IPR011852">
    <property type="entry name" value="TRAP_TAXI"/>
</dbReference>
<feature type="transmembrane region" description="Helical" evidence="1">
    <location>
        <begin position="12"/>
        <end position="30"/>
    </location>
</feature>
<evidence type="ECO:0000313" key="3">
    <source>
        <dbReference type="Proteomes" id="UP000321750"/>
    </source>
</evidence>
<dbReference type="PANTHER" id="PTHR42941">
    <property type="entry name" value="SLL1037 PROTEIN"/>
    <property type="match status" value="1"/>
</dbReference>
<comment type="caution">
    <text evidence="2">The sequence shown here is derived from an EMBL/GenBank/DDBJ whole genome shotgun (WGS) entry which is preliminary data.</text>
</comment>
<dbReference type="PANTHER" id="PTHR42941:SF1">
    <property type="entry name" value="SLL1037 PROTEIN"/>
    <property type="match status" value="1"/>
</dbReference>
<protein>
    <submittedName>
        <fullName evidence="2">TRAP ABC transporter</fullName>
    </submittedName>
</protein>
<dbReference type="EMBL" id="BJZV01000013">
    <property type="protein sequence ID" value="GEP10685.1"/>
    <property type="molecule type" value="Genomic_DNA"/>
</dbReference>
<name>A0A512JL56_9HYPH</name>
<keyword evidence="3" id="KW-1185">Reference proteome</keyword>
<proteinExistence type="predicted"/>
<evidence type="ECO:0000256" key="1">
    <source>
        <dbReference type="SAM" id="Phobius"/>
    </source>
</evidence>
<keyword evidence="1" id="KW-1133">Transmembrane helix</keyword>
<dbReference type="AlphaFoldDB" id="A0A512JL56"/>
<dbReference type="SUPFAM" id="SSF53850">
    <property type="entry name" value="Periplasmic binding protein-like II"/>
    <property type="match status" value="1"/>
</dbReference>
<keyword evidence="1" id="KW-0472">Membrane</keyword>
<dbReference type="Gene3D" id="3.40.190.10">
    <property type="entry name" value="Periplasmic binding protein-like II"/>
    <property type="match status" value="2"/>
</dbReference>
<sequence>MVVRLKIRREALFLVLAAAVAVASIATFYFTRATTLKVAVAPKGGTEPALLQAYAEVLKARNKDIRLEILPFDGVRESAEALRAKKVDLAVVRPDIALPSNGLTLAVLREQAVIILTPEASGIAAMPDLAGKRLGFIAQRTADKALISELLEHDGITVSDRLEGQAVPQHGVALVGLEEGDIATALSEKRIDAVVTVTTPTTPAARRIVGIVRQASPDNGVRVIGEQDTTALVERMPKLAAVTIPAGLFGGNPRIPAEDVTTIGATYRLMARDSLSRSVAASVTQHLFEMRSDLAELHPAANAIHAPAYETTAEATSTKLPIHPGAIDYFEREQESFIERYETWIYLIAFFGGGIGSILAWLRQRLSRVRRERIEVATERLLEIRKQAGATSAPVHLTALADEIDELAAEIARFALHRHVEARTMGAATIAIETARATVMRKTGFPHGQQTSMLGAQSVD</sequence>
<accession>A0A512JL56</accession>
<feature type="transmembrane region" description="Helical" evidence="1">
    <location>
        <begin position="344"/>
        <end position="362"/>
    </location>
</feature>
<gene>
    <name evidence="2" type="ORF">MGN01_25300</name>
</gene>
<dbReference type="Pfam" id="PF16868">
    <property type="entry name" value="NMT1_3"/>
    <property type="match status" value="1"/>
</dbReference>
<organism evidence="2 3">
    <name type="scientific">Methylobacterium gnaphalii</name>
    <dbReference type="NCBI Taxonomy" id="1010610"/>
    <lineage>
        <taxon>Bacteria</taxon>
        <taxon>Pseudomonadati</taxon>
        <taxon>Pseudomonadota</taxon>
        <taxon>Alphaproteobacteria</taxon>
        <taxon>Hyphomicrobiales</taxon>
        <taxon>Methylobacteriaceae</taxon>
        <taxon>Methylobacterium</taxon>
    </lineage>
</organism>
<reference evidence="2 3" key="1">
    <citation type="submission" date="2019-07" db="EMBL/GenBank/DDBJ databases">
        <title>Whole genome shotgun sequence of Methylobacterium gnaphalii NBRC 107716.</title>
        <authorList>
            <person name="Hosoyama A."/>
            <person name="Uohara A."/>
            <person name="Ohji S."/>
            <person name="Ichikawa N."/>
        </authorList>
    </citation>
    <scope>NUCLEOTIDE SEQUENCE [LARGE SCALE GENOMIC DNA]</scope>
    <source>
        <strain evidence="2 3">NBRC 107716</strain>
    </source>
</reference>